<reference evidence="5" key="1">
    <citation type="journal article" date="2013" name="Genome Announc.">
        <title>Whole-Genome Sequencing of Lactobacillus shenzhenensis Strain LY-73T.</title>
        <authorList>
            <person name="Lin Z."/>
            <person name="Liu Z."/>
            <person name="Yang R."/>
            <person name="Zou Y."/>
            <person name="Wan D."/>
            <person name="Chen J."/>
            <person name="Guo M."/>
            <person name="Zhao J."/>
            <person name="Fang C."/>
            <person name="Yang R."/>
            <person name="Liu F."/>
        </authorList>
    </citation>
    <scope>NUCLEOTIDE SEQUENCE [LARGE SCALE GENOMIC DNA]</scope>
    <source>
        <strain evidence="5">LY-73</strain>
    </source>
</reference>
<dbReference type="InterPro" id="IPR009459">
    <property type="entry name" value="MucBP_dom"/>
</dbReference>
<dbReference type="AlphaFoldDB" id="U4TUP3"/>
<keyword evidence="5" id="KW-1185">Reference proteome</keyword>
<proteinExistence type="predicted"/>
<sequence length="1077" mass="113638">MLLLGIGLTKLPVTVEADTDADASASAISESSSAAALSGSRTNAAAASESNPSVVPASANTQTDTTSPIAKAMLGATLPAITEKASQTQAAAADADDTAASTTPLWVAQAVVGTPYTPLEFMNLPMDKQLALIKAANPDIPAANVTQTESMGKYTPPTAAAAPAPQTNQSSTAQILRSQQRLLADGTAVFDIGIQPTSAGVAVQQIDLYTYPTGWSSALSSLVPGDFTVTLPAGLSADDFKLAVLQQGSSTYLQATLSATAMKMAQSASGCPVKLVTTGPAGNNQLPAVTFNLDLWQPSIQRAYGKLDLGQNLQMQYMFNSYFPWDGKETANTLINPDAADPNQNRRENFGTSNQQSIDIPNMNVVNLGKNVRMMGQFRDRGVASNSTFFIDGGWDEYQSQGGGDNASPGSFGSWHSSPLLIGMDGGAAQTLTGSLFDGSYSPNYAFDDTRHIQMYPDPNEPIDDIKTVHLDYMGYITDAAKIQALSPSVAASVSELIFKVQCTLQPSPESNQMQMSETVTNMTPGVDLTGMYFVRNVDTSLAQKTNDTTPLLYSTAGTSNYNDNIPIRYAPIAQEGPLKGYTEGLYIRPEGDNPDVPYAIEYNFNNDYGPDGWFGGHDVPWGRAVGAQDPTSAQLTGTSVAYNGAKTRYKSFANTKANGDAKNPANTPGSSASGVNGDTGIAMKWSSNYVGNFGYGKSVRMVYNGKVTDSAAPYITVDKHTMTVNPTDTGDVPVTGQAMDTDSDAMQIFYTVDDPVDVSQDIATLRGQGTQFASVSYTQAGKPKGDWLPFTGTISKTEAKANWDKLHTDGEHTIRVYAFDVPTGNQTAHVSNLETIRVNPRAKAVLHFVDENEDAIHDPVTKNGISGKAYDFWDFDAKSVLATAATDLTGQPPANLGDGPYYTLNTTVKPANATGVLPDDNGTVNIYFTYKKTDLQLTVPKLDFGNQPLPGATAKSYSNTLANTFTVSDTRSAKSAALTLNAALTGFANGTGQDAALLNGASIKFIRNKSGVDVPCGTSATASGTNTDIASGLAGTTNPYDVNFDDIQLILPSATASTAKLGSYNATLTYTLSDGL</sequence>
<dbReference type="EMBL" id="KI271589">
    <property type="protein sequence ID" value="ERL65147.1"/>
    <property type="molecule type" value="Genomic_DNA"/>
</dbReference>
<feature type="region of interest" description="Disordered" evidence="2">
    <location>
        <begin position="337"/>
        <end position="356"/>
    </location>
</feature>
<feature type="domain" description="MucBP" evidence="3">
    <location>
        <begin position="848"/>
        <end position="930"/>
    </location>
</feature>
<dbReference type="Proteomes" id="UP000030647">
    <property type="component" value="Unassembled WGS sequence"/>
</dbReference>
<evidence type="ECO:0000313" key="4">
    <source>
        <dbReference type="EMBL" id="ERL65147.1"/>
    </source>
</evidence>
<dbReference type="Gene3D" id="3.10.20.320">
    <property type="entry name" value="Putative peptidoglycan bound protein (lpxtg motif)"/>
    <property type="match status" value="1"/>
</dbReference>
<evidence type="ECO:0000259" key="3">
    <source>
        <dbReference type="Pfam" id="PF06458"/>
    </source>
</evidence>
<evidence type="ECO:0000313" key="5">
    <source>
        <dbReference type="Proteomes" id="UP000030647"/>
    </source>
</evidence>
<feature type="region of interest" description="Disordered" evidence="2">
    <location>
        <begin position="656"/>
        <end position="677"/>
    </location>
</feature>
<feature type="compositionally biased region" description="Polar residues" evidence="2">
    <location>
        <begin position="665"/>
        <end position="677"/>
    </location>
</feature>
<protein>
    <recommendedName>
        <fullName evidence="3">MucBP domain-containing protein</fullName>
    </recommendedName>
</protein>
<organism evidence="4 5">
    <name type="scientific">Schleiferilactobacillus shenzhenensis LY-73</name>
    <dbReference type="NCBI Taxonomy" id="1231336"/>
    <lineage>
        <taxon>Bacteria</taxon>
        <taxon>Bacillati</taxon>
        <taxon>Bacillota</taxon>
        <taxon>Bacilli</taxon>
        <taxon>Lactobacillales</taxon>
        <taxon>Lactobacillaceae</taxon>
        <taxon>Schleiferilactobacillus</taxon>
    </lineage>
</organism>
<gene>
    <name evidence="4" type="ORF">L248_3085</name>
</gene>
<accession>U4TUP3</accession>
<dbReference type="Pfam" id="PF06458">
    <property type="entry name" value="MucBP"/>
    <property type="match status" value="1"/>
</dbReference>
<dbReference type="HOGENOM" id="CLU_295234_0_0_9"/>
<dbReference type="eggNOG" id="ENOG5032C2M">
    <property type="taxonomic scope" value="Bacteria"/>
</dbReference>
<evidence type="ECO:0000256" key="1">
    <source>
        <dbReference type="ARBA" id="ARBA00022737"/>
    </source>
</evidence>
<keyword evidence="1" id="KW-0677">Repeat</keyword>
<evidence type="ECO:0000256" key="2">
    <source>
        <dbReference type="SAM" id="MobiDB-lite"/>
    </source>
</evidence>
<feature type="region of interest" description="Disordered" evidence="2">
    <location>
        <begin position="43"/>
        <end position="66"/>
    </location>
</feature>
<name>U4TUP3_9LACO</name>
<dbReference type="STRING" id="1231336.L248_3085"/>